<organism evidence="1 2">
    <name type="scientific">Daphnia pulex</name>
    <name type="common">Water flea</name>
    <dbReference type="NCBI Taxonomy" id="6669"/>
    <lineage>
        <taxon>Eukaryota</taxon>
        <taxon>Metazoa</taxon>
        <taxon>Ecdysozoa</taxon>
        <taxon>Arthropoda</taxon>
        <taxon>Crustacea</taxon>
        <taxon>Branchiopoda</taxon>
        <taxon>Diplostraca</taxon>
        <taxon>Cladocera</taxon>
        <taxon>Anomopoda</taxon>
        <taxon>Daphniidae</taxon>
        <taxon>Daphnia</taxon>
    </lineage>
</organism>
<dbReference type="Proteomes" id="UP000000305">
    <property type="component" value="Unassembled WGS sequence"/>
</dbReference>
<name>E9I6D8_DAPPU</name>
<dbReference type="EMBL" id="GL736391">
    <property type="protein sequence ID" value="EFX60442.1"/>
    <property type="molecule type" value="Genomic_DNA"/>
</dbReference>
<protein>
    <submittedName>
        <fullName evidence="1">Uncharacterized protein</fullName>
    </submittedName>
</protein>
<keyword evidence="2" id="KW-1185">Reference proteome</keyword>
<evidence type="ECO:0000313" key="2">
    <source>
        <dbReference type="Proteomes" id="UP000000305"/>
    </source>
</evidence>
<dbReference type="InParanoid" id="E9I6D8"/>
<dbReference type="AlphaFoldDB" id="E9I6D8"/>
<sequence>MGRDKDRYEISAKRTLAIRKRRPRNVNLGICYVPSTSQTSQSDVFWTSMGLHCAIWVITRLTVINLCLVPPAVTIGAAYAIGSRWQPPYTVPIHQPIASDLKKSCSTFVAIPGMKNETALAMFRRLWKSSQTLLRRTVPTVT</sequence>
<dbReference type="KEGG" id="dpx:DAPPUDRAFT_124182"/>
<dbReference type="HOGENOM" id="CLU_1817749_0_0_1"/>
<gene>
    <name evidence="1" type="ORF">DAPPUDRAFT_124182</name>
</gene>
<accession>E9I6D8</accession>
<evidence type="ECO:0000313" key="1">
    <source>
        <dbReference type="EMBL" id="EFX60442.1"/>
    </source>
</evidence>
<reference evidence="1 2" key="1">
    <citation type="journal article" date="2011" name="Science">
        <title>The ecoresponsive genome of Daphnia pulex.</title>
        <authorList>
            <person name="Colbourne J.K."/>
            <person name="Pfrender M.E."/>
            <person name="Gilbert D."/>
            <person name="Thomas W.K."/>
            <person name="Tucker A."/>
            <person name="Oakley T.H."/>
            <person name="Tokishita S."/>
            <person name="Aerts A."/>
            <person name="Arnold G.J."/>
            <person name="Basu M.K."/>
            <person name="Bauer D.J."/>
            <person name="Caceres C.E."/>
            <person name="Carmel L."/>
            <person name="Casola C."/>
            <person name="Choi J.H."/>
            <person name="Detter J.C."/>
            <person name="Dong Q."/>
            <person name="Dusheyko S."/>
            <person name="Eads B.D."/>
            <person name="Frohlich T."/>
            <person name="Geiler-Samerotte K.A."/>
            <person name="Gerlach D."/>
            <person name="Hatcher P."/>
            <person name="Jogdeo S."/>
            <person name="Krijgsveld J."/>
            <person name="Kriventseva E.V."/>
            <person name="Kultz D."/>
            <person name="Laforsch C."/>
            <person name="Lindquist E."/>
            <person name="Lopez J."/>
            <person name="Manak J.R."/>
            <person name="Muller J."/>
            <person name="Pangilinan J."/>
            <person name="Patwardhan R.P."/>
            <person name="Pitluck S."/>
            <person name="Pritham E.J."/>
            <person name="Rechtsteiner A."/>
            <person name="Rho M."/>
            <person name="Rogozin I.B."/>
            <person name="Sakarya O."/>
            <person name="Salamov A."/>
            <person name="Schaack S."/>
            <person name="Shapiro H."/>
            <person name="Shiga Y."/>
            <person name="Skalitzky C."/>
            <person name="Smith Z."/>
            <person name="Souvorov A."/>
            <person name="Sung W."/>
            <person name="Tang Z."/>
            <person name="Tsuchiya D."/>
            <person name="Tu H."/>
            <person name="Vos H."/>
            <person name="Wang M."/>
            <person name="Wolf Y.I."/>
            <person name="Yamagata H."/>
            <person name="Yamada T."/>
            <person name="Ye Y."/>
            <person name="Shaw J.R."/>
            <person name="Andrews J."/>
            <person name="Crease T.J."/>
            <person name="Tang H."/>
            <person name="Lucas S.M."/>
            <person name="Robertson H.M."/>
            <person name="Bork P."/>
            <person name="Koonin E.V."/>
            <person name="Zdobnov E.M."/>
            <person name="Grigoriev I.V."/>
            <person name="Lynch M."/>
            <person name="Boore J.L."/>
        </authorList>
    </citation>
    <scope>NUCLEOTIDE SEQUENCE [LARGE SCALE GENOMIC DNA]</scope>
</reference>
<dbReference type="STRING" id="6669.E9I6D8"/>
<proteinExistence type="predicted"/>